<protein>
    <recommendedName>
        <fullName evidence="2">N-acetylglucosaminylphosphatidylinositol deacetylase</fullName>
        <ecNumber evidence="2">3.5.1.89</ecNumber>
    </recommendedName>
</protein>
<dbReference type="Gene3D" id="3.40.50.10320">
    <property type="entry name" value="LmbE-like"/>
    <property type="match status" value="1"/>
</dbReference>
<dbReference type="Proteomes" id="UP000823405">
    <property type="component" value="Unassembled WGS sequence"/>
</dbReference>
<proteinExistence type="inferred from homology"/>
<gene>
    <name evidence="3" type="ORF">BGZ97_006973</name>
</gene>
<feature type="non-terminal residue" evidence="3">
    <location>
        <position position="206"/>
    </location>
</feature>
<keyword evidence="4" id="KW-1185">Reference proteome</keyword>
<dbReference type="InterPro" id="IPR003737">
    <property type="entry name" value="GlcNAc_PI_deacetylase-related"/>
</dbReference>
<comment type="caution">
    <text evidence="3">The sequence shown here is derived from an EMBL/GenBank/DDBJ whole genome shotgun (WGS) entry which is preliminary data.</text>
</comment>
<evidence type="ECO:0000256" key="2">
    <source>
        <dbReference type="ARBA" id="ARBA00012176"/>
    </source>
</evidence>
<dbReference type="OrthoDB" id="10374568at2759"/>
<dbReference type="SUPFAM" id="SSF102588">
    <property type="entry name" value="LmbE-like"/>
    <property type="match status" value="1"/>
</dbReference>
<comment type="similarity">
    <text evidence="1">Belongs to the PIGL family.</text>
</comment>
<dbReference type="EMBL" id="JAAAIN010003087">
    <property type="protein sequence ID" value="KAG0287844.1"/>
    <property type="molecule type" value="Genomic_DNA"/>
</dbReference>
<dbReference type="EC" id="3.5.1.89" evidence="2"/>
<reference evidence="3" key="1">
    <citation type="journal article" date="2020" name="Fungal Divers.">
        <title>Resolving the Mortierellaceae phylogeny through synthesis of multi-gene phylogenetics and phylogenomics.</title>
        <authorList>
            <person name="Vandepol N."/>
            <person name="Liber J."/>
            <person name="Desiro A."/>
            <person name="Na H."/>
            <person name="Kennedy M."/>
            <person name="Barry K."/>
            <person name="Grigoriev I.V."/>
            <person name="Miller A.N."/>
            <person name="O'Donnell K."/>
            <person name="Stajich J.E."/>
            <person name="Bonito G."/>
        </authorList>
    </citation>
    <scope>NUCLEOTIDE SEQUENCE</scope>
    <source>
        <strain evidence="3">NVP60</strain>
    </source>
</reference>
<organism evidence="3 4">
    <name type="scientific">Linnemannia gamsii</name>
    <dbReference type="NCBI Taxonomy" id="64522"/>
    <lineage>
        <taxon>Eukaryota</taxon>
        <taxon>Fungi</taxon>
        <taxon>Fungi incertae sedis</taxon>
        <taxon>Mucoromycota</taxon>
        <taxon>Mortierellomycotina</taxon>
        <taxon>Mortierellomycetes</taxon>
        <taxon>Mortierellales</taxon>
        <taxon>Mortierellaceae</taxon>
        <taxon>Linnemannia</taxon>
    </lineage>
</organism>
<dbReference type="Pfam" id="PF02585">
    <property type="entry name" value="PIG-L"/>
    <property type="match status" value="1"/>
</dbReference>
<evidence type="ECO:0000256" key="1">
    <source>
        <dbReference type="ARBA" id="ARBA00006066"/>
    </source>
</evidence>
<dbReference type="GO" id="GO:0000225">
    <property type="term" value="F:N-acetylglucosaminylphosphatidylinositol deacetylase activity"/>
    <property type="evidence" value="ECO:0007669"/>
    <property type="project" value="UniProtKB-EC"/>
</dbReference>
<dbReference type="InterPro" id="IPR024078">
    <property type="entry name" value="LmbE-like_dom_sf"/>
</dbReference>
<evidence type="ECO:0000313" key="3">
    <source>
        <dbReference type="EMBL" id="KAG0287844.1"/>
    </source>
</evidence>
<evidence type="ECO:0000313" key="4">
    <source>
        <dbReference type="Proteomes" id="UP000823405"/>
    </source>
</evidence>
<accession>A0A9P6QTI0</accession>
<name>A0A9P6QTI0_9FUNG</name>
<dbReference type="AlphaFoldDB" id="A0A9P6QTI0"/>
<sequence length="206" mass="22838">MTPGSILVTVFAGIPPHGTPAPSWDQSAGFVTADEAVRKRREEDRRALNILGAQAVWLDFFDEQYDVPSTSNDIVARLATVLDTYPDADVVAPFGLAHNDHVLVQRAALKLFQREQGQRRWFFFEDALYRCVGHRVANRLSSWRAQGLQAQPVNLLGDASAGAEAKAEAVRAYSSQIALFKADMLTDLYAPESYWQLQCDTTPLSP</sequence>